<comment type="caution">
    <text evidence="2">The sequence shown here is derived from an EMBL/GenBank/DDBJ whole genome shotgun (WGS) entry which is preliminary data.</text>
</comment>
<dbReference type="InterPro" id="IPR001451">
    <property type="entry name" value="Hexapep"/>
</dbReference>
<dbReference type="SUPFAM" id="SSF51161">
    <property type="entry name" value="Trimeric LpxA-like enzymes"/>
    <property type="match status" value="1"/>
</dbReference>
<comment type="similarity">
    <text evidence="1">Belongs to the transferase hexapeptide repeat family.</text>
</comment>
<dbReference type="Gene3D" id="2.160.10.10">
    <property type="entry name" value="Hexapeptide repeat proteins"/>
    <property type="match status" value="1"/>
</dbReference>
<dbReference type="PANTHER" id="PTHR43300">
    <property type="entry name" value="ACETYLTRANSFERASE"/>
    <property type="match status" value="1"/>
</dbReference>
<keyword evidence="3" id="KW-1185">Reference proteome</keyword>
<dbReference type="Proteomes" id="UP000660024">
    <property type="component" value="Unassembled WGS sequence"/>
</dbReference>
<protein>
    <recommendedName>
        <fullName evidence="4">Acetyltransferase (Isoleucine patch superfamily)</fullName>
    </recommendedName>
</protein>
<dbReference type="EMBL" id="JAEHFY010000004">
    <property type="protein sequence ID" value="MBK0382074.1"/>
    <property type="molecule type" value="Genomic_DNA"/>
</dbReference>
<organism evidence="2 3">
    <name type="scientific">Pedobacter segetis</name>
    <dbReference type="NCBI Taxonomy" id="2793069"/>
    <lineage>
        <taxon>Bacteria</taxon>
        <taxon>Pseudomonadati</taxon>
        <taxon>Bacteroidota</taxon>
        <taxon>Sphingobacteriia</taxon>
        <taxon>Sphingobacteriales</taxon>
        <taxon>Sphingobacteriaceae</taxon>
        <taxon>Pedobacter</taxon>
    </lineage>
</organism>
<proteinExistence type="inferred from homology"/>
<evidence type="ECO:0008006" key="4">
    <source>
        <dbReference type="Google" id="ProtNLM"/>
    </source>
</evidence>
<evidence type="ECO:0000256" key="1">
    <source>
        <dbReference type="ARBA" id="ARBA00007274"/>
    </source>
</evidence>
<evidence type="ECO:0000313" key="2">
    <source>
        <dbReference type="EMBL" id="MBK0382074.1"/>
    </source>
</evidence>
<reference evidence="2 3" key="1">
    <citation type="submission" date="2020-12" db="EMBL/GenBank/DDBJ databases">
        <title>Bacterial novel species Pedobacter sp. SD-b isolated from soil.</title>
        <authorList>
            <person name="Jung H.-Y."/>
        </authorList>
    </citation>
    <scope>NUCLEOTIDE SEQUENCE [LARGE SCALE GENOMIC DNA]</scope>
    <source>
        <strain evidence="2 3">SD-b</strain>
    </source>
</reference>
<dbReference type="InterPro" id="IPR050179">
    <property type="entry name" value="Trans_hexapeptide_repeat"/>
</dbReference>
<dbReference type="CDD" id="cd03349">
    <property type="entry name" value="LbH_XAT"/>
    <property type="match status" value="1"/>
</dbReference>
<sequence length="237" mass="26759">MKRLIKRFIRYFGIEIKAKKKAIVPTRFLDSYVSNPECVDEKAIVQYSNLRGEIKVGRNALIHDTVIYGNVSIGRNTSISGSATEIHSFIHPITIGKFCSIARGTTIQEVNHQSKTMTSYYIHKHIFKKDLYKDMASKGPITIGHDVWIGAANNILTGVTIGNGAIIAANSVVNTDVPDYAIFGGTPAKLISYRFDDAIIKVLQTIKWWDWDEERIKRNYHLFDGDLTIEKLKNILD</sequence>
<name>A0ABS1BIP4_9SPHI</name>
<accession>A0ABS1BIP4</accession>
<gene>
    <name evidence="2" type="ORF">I5M32_03800</name>
</gene>
<dbReference type="InterPro" id="IPR011004">
    <property type="entry name" value="Trimer_LpxA-like_sf"/>
</dbReference>
<evidence type="ECO:0000313" key="3">
    <source>
        <dbReference type="Proteomes" id="UP000660024"/>
    </source>
</evidence>
<dbReference type="RefSeq" id="WP_200584853.1">
    <property type="nucleotide sequence ID" value="NZ_JAEHFY010000004.1"/>
</dbReference>
<dbReference type="PANTHER" id="PTHR43300:SF11">
    <property type="entry name" value="ACETYLTRANSFERASE RV3034C-RELATED"/>
    <property type="match status" value="1"/>
</dbReference>
<dbReference type="Pfam" id="PF00132">
    <property type="entry name" value="Hexapep"/>
    <property type="match status" value="1"/>
</dbReference>